<dbReference type="SUPFAM" id="SSF53223">
    <property type="entry name" value="Aminoacid dehydrogenase-like, N-terminal domain"/>
    <property type="match status" value="1"/>
</dbReference>
<feature type="binding site" evidence="10">
    <location>
        <position position="471"/>
    </location>
    <ligand>
        <name>(S)-malate</name>
        <dbReference type="ChEBI" id="CHEBI:15589"/>
    </ligand>
</feature>
<keyword evidence="3 8" id="KW-0479">Metal-binding</keyword>
<dbReference type="PROSITE" id="PS00331">
    <property type="entry name" value="MALIC_ENZYMES"/>
    <property type="match status" value="1"/>
</dbReference>
<dbReference type="Pfam" id="PF03949">
    <property type="entry name" value="Malic_M"/>
    <property type="match status" value="1"/>
</dbReference>
<evidence type="ECO:0000256" key="1">
    <source>
        <dbReference type="ARBA" id="ARBA00001936"/>
    </source>
</evidence>
<dbReference type="GO" id="GO:0004471">
    <property type="term" value="F:malate dehydrogenase (decarboxylating) (NAD+) activity"/>
    <property type="evidence" value="ECO:0007669"/>
    <property type="project" value="UniProtKB-UniRule"/>
</dbReference>
<evidence type="ECO:0000259" key="14">
    <source>
        <dbReference type="SMART" id="SM01274"/>
    </source>
</evidence>
<dbReference type="InterPro" id="IPR015884">
    <property type="entry name" value="Malic_enzyme_CS"/>
</dbReference>
<dbReference type="Gene3D" id="3.40.50.720">
    <property type="entry name" value="NAD(P)-binding Rossmann-like Domain"/>
    <property type="match status" value="1"/>
</dbReference>
<feature type="binding site" evidence="8 11">
    <location>
        <position position="255"/>
    </location>
    <ligand>
        <name>a divalent metal cation</name>
        <dbReference type="ChEBI" id="CHEBI:60240"/>
    </ligand>
</feature>
<evidence type="ECO:0000256" key="7">
    <source>
        <dbReference type="ARBA" id="ARBA00052591"/>
    </source>
</evidence>
<dbReference type="PIRSF" id="PIRSF000106">
    <property type="entry name" value="ME"/>
    <property type="match status" value="1"/>
</dbReference>
<dbReference type="FunFam" id="3.40.50.720:FF:000055">
    <property type="entry name" value="NAD-dependent malic enzyme"/>
    <property type="match status" value="1"/>
</dbReference>
<dbReference type="NCBIfam" id="NF010052">
    <property type="entry name" value="PRK13529.1"/>
    <property type="match status" value="1"/>
</dbReference>
<dbReference type="InterPro" id="IPR023667">
    <property type="entry name" value="NAD_malic_enz_proteobac"/>
</dbReference>
<dbReference type="PRINTS" id="PR00072">
    <property type="entry name" value="MALOXRDTASE"/>
</dbReference>
<evidence type="ECO:0000256" key="11">
    <source>
        <dbReference type="PIRSR" id="PIRSR000106-3"/>
    </source>
</evidence>
<feature type="binding site" evidence="8 11">
    <location>
        <position position="279"/>
    </location>
    <ligand>
        <name>a divalent metal cation</name>
        <dbReference type="ChEBI" id="CHEBI:60240"/>
    </ligand>
</feature>
<proteinExistence type="inferred from homology"/>
<feature type="site" description="Important for activity" evidence="8">
    <location>
        <position position="279"/>
    </location>
</feature>
<feature type="binding site" evidence="10">
    <location>
        <position position="427"/>
    </location>
    <ligand>
        <name>(S)-malate</name>
        <dbReference type="ChEBI" id="CHEBI:15589"/>
    </ligand>
</feature>
<dbReference type="GO" id="GO:0008948">
    <property type="term" value="F:oxaloacetate decarboxylase activity"/>
    <property type="evidence" value="ECO:0007669"/>
    <property type="project" value="UniProtKB-UniRule"/>
</dbReference>
<comment type="catalytic activity">
    <reaction evidence="6 8">
        <text>oxaloacetate + H(+) = pyruvate + CO2</text>
        <dbReference type="Rhea" id="RHEA:15641"/>
        <dbReference type="ChEBI" id="CHEBI:15361"/>
        <dbReference type="ChEBI" id="CHEBI:15378"/>
        <dbReference type="ChEBI" id="CHEBI:16452"/>
        <dbReference type="ChEBI" id="CHEBI:16526"/>
        <dbReference type="EC" id="1.1.1.38"/>
    </reaction>
</comment>
<dbReference type="GO" id="GO:0051287">
    <property type="term" value="F:NAD binding"/>
    <property type="evidence" value="ECO:0007669"/>
    <property type="project" value="InterPro"/>
</dbReference>
<dbReference type="GO" id="GO:0046872">
    <property type="term" value="F:metal ion binding"/>
    <property type="evidence" value="ECO:0007669"/>
    <property type="project" value="UniProtKB-KW"/>
</dbReference>
<dbReference type="SUPFAM" id="SSF51735">
    <property type="entry name" value="NAD(P)-binding Rossmann-fold domains"/>
    <property type="match status" value="1"/>
</dbReference>
<keyword evidence="5 8" id="KW-0520">NAD</keyword>
<comment type="similarity">
    <text evidence="2 8 12">Belongs to the malic enzymes family.</text>
</comment>
<feature type="domain" description="Malic enzyme NAD-binding" evidence="13">
    <location>
        <begin position="280"/>
        <end position="540"/>
    </location>
</feature>
<dbReference type="AlphaFoldDB" id="A0A6T9XVD2"/>
<dbReference type="InterPro" id="IPR037062">
    <property type="entry name" value="Malic_N_dom_sf"/>
</dbReference>
<dbReference type="InterPro" id="IPR012302">
    <property type="entry name" value="Malic_NAD-bd"/>
</dbReference>
<dbReference type="PANTHER" id="PTHR23406">
    <property type="entry name" value="MALIC ENZYME-RELATED"/>
    <property type="match status" value="1"/>
</dbReference>
<comment type="cofactor">
    <cofactor evidence="1">
        <name>Mn(2+)</name>
        <dbReference type="ChEBI" id="CHEBI:29035"/>
    </cofactor>
</comment>
<dbReference type="EMBL" id="LR812090">
    <property type="protein sequence ID" value="CAB9492441.1"/>
    <property type="molecule type" value="Genomic_DNA"/>
</dbReference>
<evidence type="ECO:0000256" key="6">
    <source>
        <dbReference type="ARBA" id="ARBA00050168"/>
    </source>
</evidence>
<evidence type="ECO:0000256" key="10">
    <source>
        <dbReference type="PIRSR" id="PIRSR000106-2"/>
    </source>
</evidence>
<feature type="binding site" evidence="10">
    <location>
        <position position="166"/>
    </location>
    <ligand>
        <name>(S)-malate</name>
        <dbReference type="ChEBI" id="CHEBI:15589"/>
    </ligand>
</feature>
<comment type="subunit">
    <text evidence="8">Homotetramer.</text>
</comment>
<keyword evidence="4 8" id="KW-0560">Oxidoreductase</keyword>
<dbReference type="HAMAP" id="MF_01619">
    <property type="entry name" value="NAD_malic_enz"/>
    <property type="match status" value="1"/>
</dbReference>
<dbReference type="InterPro" id="IPR012301">
    <property type="entry name" value="Malic_N_dom"/>
</dbReference>
<dbReference type="GO" id="GO:0006108">
    <property type="term" value="P:malate metabolic process"/>
    <property type="evidence" value="ECO:0007669"/>
    <property type="project" value="TreeGrafter"/>
</dbReference>
<evidence type="ECO:0000256" key="3">
    <source>
        <dbReference type="ARBA" id="ARBA00022723"/>
    </source>
</evidence>
<feature type="domain" description="Malic enzyme N-terminal" evidence="14">
    <location>
        <begin position="90"/>
        <end position="270"/>
    </location>
</feature>
<evidence type="ECO:0000256" key="9">
    <source>
        <dbReference type="PIRSR" id="PIRSR000106-1"/>
    </source>
</evidence>
<evidence type="ECO:0000256" key="2">
    <source>
        <dbReference type="ARBA" id="ARBA00008785"/>
    </source>
</evidence>
<dbReference type="Pfam" id="PF00390">
    <property type="entry name" value="malic"/>
    <property type="match status" value="1"/>
</dbReference>
<dbReference type="PANTHER" id="PTHR23406:SF34">
    <property type="entry name" value="NAD-DEPENDENT MALIC ENZYME, MITOCHONDRIAL"/>
    <property type="match status" value="1"/>
</dbReference>
<feature type="binding site" evidence="8">
    <location>
        <position position="166"/>
    </location>
    <ligand>
        <name>NAD(+)</name>
        <dbReference type="ChEBI" id="CHEBI:57540"/>
    </ligand>
</feature>
<feature type="binding site" evidence="8">
    <location>
        <position position="427"/>
    </location>
    <ligand>
        <name>NAD(+)</name>
        <dbReference type="ChEBI" id="CHEBI:57540"/>
    </ligand>
</feature>
<evidence type="ECO:0000256" key="5">
    <source>
        <dbReference type="ARBA" id="ARBA00023027"/>
    </source>
</evidence>
<comment type="catalytic activity">
    <reaction evidence="7 8">
        <text>(S)-malate + NAD(+) = pyruvate + CO2 + NADH</text>
        <dbReference type="Rhea" id="RHEA:12653"/>
        <dbReference type="ChEBI" id="CHEBI:15361"/>
        <dbReference type="ChEBI" id="CHEBI:15589"/>
        <dbReference type="ChEBI" id="CHEBI:16526"/>
        <dbReference type="ChEBI" id="CHEBI:57540"/>
        <dbReference type="ChEBI" id="CHEBI:57945"/>
        <dbReference type="EC" id="1.1.1.38"/>
    </reaction>
</comment>
<evidence type="ECO:0000256" key="8">
    <source>
        <dbReference type="HAMAP-Rule" id="MF_01619"/>
    </source>
</evidence>
<dbReference type="FunFam" id="3.40.50.10380:FF:000001">
    <property type="entry name" value="NAD-dependent malic enzyme"/>
    <property type="match status" value="1"/>
</dbReference>
<organism evidence="15 16">
    <name type="scientific">Alteromonas macleodii</name>
    <name type="common">Pseudoalteromonas macleodii</name>
    <dbReference type="NCBI Taxonomy" id="28108"/>
    <lineage>
        <taxon>Bacteria</taxon>
        <taxon>Pseudomonadati</taxon>
        <taxon>Pseudomonadota</taxon>
        <taxon>Gammaproteobacteria</taxon>
        <taxon>Alteromonadales</taxon>
        <taxon>Alteromonadaceae</taxon>
        <taxon>Alteromonas/Salinimonas group</taxon>
        <taxon>Alteromonas</taxon>
    </lineage>
</organism>
<evidence type="ECO:0000256" key="12">
    <source>
        <dbReference type="RuleBase" id="RU003427"/>
    </source>
</evidence>
<reference evidence="15 16" key="1">
    <citation type="submission" date="2020-06" db="EMBL/GenBank/DDBJ databases">
        <authorList>
            <person name="Duchaud E."/>
        </authorList>
    </citation>
    <scope>NUCLEOTIDE SEQUENCE [LARGE SCALE GENOMIC DNA]</scope>
    <source>
        <strain evidence="15">Alteromonas fortis</strain>
    </source>
</reference>
<dbReference type="SMART" id="SM00919">
    <property type="entry name" value="Malic_M"/>
    <property type="match status" value="1"/>
</dbReference>
<feature type="active site" description="Proton donor" evidence="8 9">
    <location>
        <position position="113"/>
    </location>
</feature>
<evidence type="ECO:0000313" key="15">
    <source>
        <dbReference type="EMBL" id="CAB9492441.1"/>
    </source>
</evidence>
<dbReference type="Gene3D" id="3.40.50.10380">
    <property type="entry name" value="Malic enzyme, N-terminal domain"/>
    <property type="match status" value="1"/>
</dbReference>
<accession>A0A6T9XVD2</accession>
<gene>
    <name evidence="15" type="primary">sfcA</name>
    <name evidence="8" type="synonym">maeA</name>
    <name evidence="15" type="ORF">ALFOR1_10399</name>
</gene>
<evidence type="ECO:0000313" key="16">
    <source>
        <dbReference type="Proteomes" id="UP000509458"/>
    </source>
</evidence>
<feature type="binding site" evidence="8">
    <location>
        <position position="279"/>
    </location>
    <ligand>
        <name>NAD(+)</name>
        <dbReference type="ChEBI" id="CHEBI:57540"/>
    </ligand>
</feature>
<evidence type="ECO:0000259" key="13">
    <source>
        <dbReference type="SMART" id="SM00919"/>
    </source>
</evidence>
<dbReference type="Proteomes" id="UP000509458">
    <property type="component" value="Chromosome"/>
</dbReference>
<name>A0A6T9XVD2_ALTMA</name>
<dbReference type="InterPro" id="IPR036291">
    <property type="entry name" value="NAD(P)-bd_dom_sf"/>
</dbReference>
<sequence>MYLPEHIIGKPMSEDSQRYLYIPHAGPSLLETPLLNKGSAFTARERAAFNLTGLVPPRYETIEEQVERAYMQYSSFDEALNKHIYLRAIQDNNETLFYRLIQKHIDEMMPIIYTPTVGDACEQFSDIYRSSRGLFVSYEERHQLDDIVRNATKRKVKVIVVTDGERILGLGDQGIGGMGIPIGKLSLYTACGGISPAYTLPVMLDVGTNNEKLLNDPMYMGARHPRIGQEEYDEFVDMFINAVKRRWPDVMIQFEDFAQPNAMPLLNRYRNDVCCFNDDIQGTAAVTLGTILAACKTKQQKLRDMKVVFVGAGSAGCGIAEMLIQQMVFEGLTDEQARKQVFMIDRFGLVTEGMEGLRDFQQKLQQKNADLADWTFSGDYASLLDVMHCAKPDVLIGVSGQPGLFTEQVIRAMKQGCELPIIFPLSNPSRQVEARPEQVIEWTEGKVIIATGSPFKPVEYNGNIIPIAQCNNSYIFPGIGLGVVASKAKLISDEMLMAASNALAAASPLVNTGQGSLLPPLAAIAEISREIAFEVGKVAMEQGLALEMSDDALRASIERNFWKAEYRPYKRVSI</sequence>
<protein>
    <recommendedName>
        <fullName evidence="8">NAD-dependent malic enzyme</fullName>
        <shortName evidence="8">NAD-ME</shortName>
        <ecNumber evidence="8">1.1.1.38</ecNumber>
    </recommendedName>
</protein>
<evidence type="ECO:0000256" key="4">
    <source>
        <dbReference type="ARBA" id="ARBA00023002"/>
    </source>
</evidence>
<dbReference type="InterPro" id="IPR046346">
    <property type="entry name" value="Aminoacid_DH-like_N_sf"/>
</dbReference>
<dbReference type="EC" id="1.1.1.38" evidence="8"/>
<dbReference type="InterPro" id="IPR001891">
    <property type="entry name" value="Malic_OxRdtase"/>
</dbReference>
<comment type="cofactor">
    <cofactor evidence="8 11">
        <name>Mg(2+)</name>
        <dbReference type="ChEBI" id="CHEBI:18420"/>
    </cofactor>
    <cofactor evidence="8 11">
        <name>Mn(2+)</name>
        <dbReference type="ChEBI" id="CHEBI:29035"/>
    </cofactor>
    <text evidence="8 11">Divalent metal cations. Prefers magnesium or manganese.</text>
</comment>
<dbReference type="SMART" id="SM01274">
    <property type="entry name" value="malic"/>
    <property type="match status" value="1"/>
</dbReference>
<feature type="binding site" evidence="8 11">
    <location>
        <position position="256"/>
    </location>
    <ligand>
        <name>a divalent metal cation</name>
        <dbReference type="ChEBI" id="CHEBI:60240"/>
    </ligand>
</feature>
<dbReference type="GO" id="GO:0005829">
    <property type="term" value="C:cytosol"/>
    <property type="evidence" value="ECO:0007669"/>
    <property type="project" value="TreeGrafter"/>
</dbReference>
<feature type="active site" description="Proton acceptor" evidence="8 9">
    <location>
        <position position="184"/>
    </location>
</feature>